<dbReference type="InterPro" id="IPR010559">
    <property type="entry name" value="Sig_transdc_His_kin_internal"/>
</dbReference>
<protein>
    <submittedName>
        <fullName evidence="3">Histidine kinase</fullName>
    </submittedName>
</protein>
<comment type="caution">
    <text evidence="3">The sequence shown here is derived from an EMBL/GenBank/DDBJ whole genome shotgun (WGS) entry which is preliminary data.</text>
</comment>
<dbReference type="PANTHER" id="PTHR34220:SF7">
    <property type="entry name" value="SENSOR HISTIDINE KINASE YPDA"/>
    <property type="match status" value="1"/>
</dbReference>
<dbReference type="InterPro" id="IPR003594">
    <property type="entry name" value="HATPase_dom"/>
</dbReference>
<name>A0ABS9KZ71_9BACT</name>
<dbReference type="GO" id="GO:0016301">
    <property type="term" value="F:kinase activity"/>
    <property type="evidence" value="ECO:0007669"/>
    <property type="project" value="UniProtKB-KW"/>
</dbReference>
<keyword evidence="3" id="KW-0808">Transferase</keyword>
<dbReference type="Pfam" id="PF02518">
    <property type="entry name" value="HATPase_c"/>
    <property type="match status" value="1"/>
</dbReference>
<dbReference type="RefSeq" id="WP_237876434.1">
    <property type="nucleotide sequence ID" value="NZ_JAKLTR010000023.1"/>
</dbReference>
<dbReference type="PROSITE" id="PS50109">
    <property type="entry name" value="HIS_KIN"/>
    <property type="match status" value="1"/>
</dbReference>
<evidence type="ECO:0000313" key="3">
    <source>
        <dbReference type="EMBL" id="MCG2617636.1"/>
    </source>
</evidence>
<dbReference type="Proteomes" id="UP001165367">
    <property type="component" value="Unassembled WGS sequence"/>
</dbReference>
<dbReference type="InterPro" id="IPR050640">
    <property type="entry name" value="Bact_2-comp_sensor_kinase"/>
</dbReference>
<evidence type="ECO:0000259" key="2">
    <source>
        <dbReference type="PROSITE" id="PS50109"/>
    </source>
</evidence>
<feature type="domain" description="Histidine kinase" evidence="2">
    <location>
        <begin position="267"/>
        <end position="359"/>
    </location>
</feature>
<feature type="transmembrane region" description="Helical" evidence="1">
    <location>
        <begin position="127"/>
        <end position="149"/>
    </location>
</feature>
<proteinExistence type="predicted"/>
<dbReference type="Pfam" id="PF06580">
    <property type="entry name" value="His_kinase"/>
    <property type="match status" value="1"/>
</dbReference>
<keyword evidence="3" id="KW-0418">Kinase</keyword>
<dbReference type="Gene3D" id="3.30.565.10">
    <property type="entry name" value="Histidine kinase-like ATPase, C-terminal domain"/>
    <property type="match status" value="1"/>
</dbReference>
<feature type="transmembrane region" description="Helical" evidence="1">
    <location>
        <begin position="20"/>
        <end position="42"/>
    </location>
</feature>
<dbReference type="SUPFAM" id="SSF55874">
    <property type="entry name" value="ATPase domain of HSP90 chaperone/DNA topoisomerase II/histidine kinase"/>
    <property type="match status" value="1"/>
</dbReference>
<keyword evidence="1" id="KW-0812">Transmembrane</keyword>
<keyword evidence="1" id="KW-1133">Transmembrane helix</keyword>
<evidence type="ECO:0000256" key="1">
    <source>
        <dbReference type="SAM" id="Phobius"/>
    </source>
</evidence>
<gene>
    <name evidence="3" type="ORF">LZZ85_25270</name>
</gene>
<sequence length="359" mass="41772">MTNLPTARLLWGVRVKDFLAWSIFFWTFICIYLSVLVFSMIVPPAEKSYWAWRVLKETLIMDGIRFFMMIGIWWLFFRKLRNVSFVKKMWLHLPMLFIYLVVAYKIGSTTLMLIGQPMKATRNIGLFDCYMPGILYLVQIGVFHTYHFWRESKKQLEREKDLMELAYQSEINALKAQIQPHFLFNTLNSISASVSPHQEKTRILIAELADTFRYALRSSQEDLVPLSSELQFISTYLDLEKERFRERLHVSIEVDKQVEEAKIPPMLLQPLVENSLKYGISPMINGGSIKIVCQKHGGHLLITVKDTGGGYPGNLQDLKNTTGVGLRNIRKRLEKLYGEEIRIERNQPQGLSVIFKIPM</sequence>
<keyword evidence="4" id="KW-1185">Reference proteome</keyword>
<feature type="transmembrane region" description="Helical" evidence="1">
    <location>
        <begin position="96"/>
        <end position="115"/>
    </location>
</feature>
<organism evidence="3 4">
    <name type="scientific">Terrimonas ginsenosidimutans</name>
    <dbReference type="NCBI Taxonomy" id="2908004"/>
    <lineage>
        <taxon>Bacteria</taxon>
        <taxon>Pseudomonadati</taxon>
        <taxon>Bacteroidota</taxon>
        <taxon>Chitinophagia</taxon>
        <taxon>Chitinophagales</taxon>
        <taxon>Chitinophagaceae</taxon>
        <taxon>Terrimonas</taxon>
    </lineage>
</organism>
<evidence type="ECO:0000313" key="4">
    <source>
        <dbReference type="Proteomes" id="UP001165367"/>
    </source>
</evidence>
<reference evidence="3" key="1">
    <citation type="submission" date="2022-01" db="EMBL/GenBank/DDBJ databases">
        <authorList>
            <person name="Jo J.-H."/>
            <person name="Im W.-T."/>
        </authorList>
    </citation>
    <scope>NUCLEOTIDE SEQUENCE</scope>
    <source>
        <strain evidence="3">NA20</strain>
    </source>
</reference>
<dbReference type="EMBL" id="JAKLTR010000023">
    <property type="protein sequence ID" value="MCG2617636.1"/>
    <property type="molecule type" value="Genomic_DNA"/>
</dbReference>
<dbReference type="InterPro" id="IPR036890">
    <property type="entry name" value="HATPase_C_sf"/>
</dbReference>
<dbReference type="PANTHER" id="PTHR34220">
    <property type="entry name" value="SENSOR HISTIDINE KINASE YPDA"/>
    <property type="match status" value="1"/>
</dbReference>
<keyword evidence="1" id="KW-0472">Membrane</keyword>
<feature type="transmembrane region" description="Helical" evidence="1">
    <location>
        <begin position="54"/>
        <end position="76"/>
    </location>
</feature>
<dbReference type="InterPro" id="IPR005467">
    <property type="entry name" value="His_kinase_dom"/>
</dbReference>
<accession>A0ABS9KZ71</accession>